<proteinExistence type="predicted"/>
<dbReference type="Gene3D" id="2.60.120.10">
    <property type="entry name" value="Jelly Rolls"/>
    <property type="match status" value="1"/>
</dbReference>
<dbReference type="CDD" id="cd02247">
    <property type="entry name" value="cupin_pirin_C"/>
    <property type="match status" value="1"/>
</dbReference>
<dbReference type="InterPro" id="IPR011051">
    <property type="entry name" value="RmlC_Cupin_sf"/>
</dbReference>
<evidence type="ECO:0000313" key="1">
    <source>
        <dbReference type="EMBL" id="CAE0610440.1"/>
    </source>
</evidence>
<dbReference type="InterPro" id="IPR014710">
    <property type="entry name" value="RmlC-like_jellyroll"/>
</dbReference>
<dbReference type="SUPFAM" id="SSF51182">
    <property type="entry name" value="RmlC-like cupins"/>
    <property type="match status" value="1"/>
</dbReference>
<sequence>MRPSSAITTCWSTSPRQRTNPLRASSTACCRKCSSHVDPRRKEKNGWKTEGLRRRKVETWTCSRHVSCRAEAKERTLGKIGTATRTAEGSDYATVLDENAPLGGEGIVLSVEEFFSAFAGPSSTPQQGIEGFQGKSDPVEVLTYYLDEDQEGREDHTEPGGIQRKSHGVRVMFTSRFPSAEGSPMLPVIPHARHAASAPEIFAKNARIRVVAGKYGGVIIPPPLSDFLLLDVRIRSGLEAELDLPGQLASMVYLLEGVAIFGKSDSSVKSTAYIGEGHSLHLPAMGRVGCTLHVKTHPWEDARFLLLAEGSEEWKL</sequence>
<dbReference type="EMBL" id="HBIS01004696">
    <property type="protein sequence ID" value="CAE0610440.1"/>
    <property type="molecule type" value="Transcribed_RNA"/>
</dbReference>
<name>A0A6U9QWC3_9CHLO</name>
<evidence type="ECO:0000313" key="2">
    <source>
        <dbReference type="EMBL" id="CAE0610441.1"/>
    </source>
</evidence>
<gene>
    <name evidence="1" type="ORF">PSAL00342_LOCUS4275</name>
    <name evidence="2" type="ORF">PSAL00342_LOCUS4276</name>
</gene>
<accession>A0A6U9QWC3</accession>
<reference evidence="1" key="1">
    <citation type="submission" date="2021-01" db="EMBL/GenBank/DDBJ databases">
        <authorList>
            <person name="Corre E."/>
            <person name="Pelletier E."/>
            <person name="Niang G."/>
            <person name="Scheremetjew M."/>
            <person name="Finn R."/>
            <person name="Kale V."/>
            <person name="Holt S."/>
            <person name="Cochrane G."/>
            <person name="Meng A."/>
            <person name="Brown T."/>
            <person name="Cohen L."/>
        </authorList>
    </citation>
    <scope>NUCLEOTIDE SEQUENCE</scope>
    <source>
        <strain evidence="1">CCMP1897</strain>
    </source>
</reference>
<dbReference type="AlphaFoldDB" id="A0A6U9QWC3"/>
<protein>
    <recommendedName>
        <fullName evidence="3">Pirin C-terminal domain-containing protein</fullName>
    </recommendedName>
</protein>
<dbReference type="EMBL" id="HBIS01004697">
    <property type="protein sequence ID" value="CAE0610441.1"/>
    <property type="molecule type" value="Transcribed_RNA"/>
</dbReference>
<organism evidence="1">
    <name type="scientific">Picocystis salinarum</name>
    <dbReference type="NCBI Taxonomy" id="88271"/>
    <lineage>
        <taxon>Eukaryota</taxon>
        <taxon>Viridiplantae</taxon>
        <taxon>Chlorophyta</taxon>
        <taxon>Picocystophyceae</taxon>
        <taxon>Picocystales</taxon>
        <taxon>Picocystaceae</taxon>
        <taxon>Picocystis</taxon>
    </lineage>
</organism>
<evidence type="ECO:0008006" key="3">
    <source>
        <dbReference type="Google" id="ProtNLM"/>
    </source>
</evidence>